<dbReference type="Pfam" id="PF13176">
    <property type="entry name" value="TPR_7"/>
    <property type="match status" value="2"/>
</dbReference>
<dbReference type="PANTHER" id="PTHR12558:SF13">
    <property type="entry name" value="CELL DIVISION CYCLE PROTEIN 27 HOMOLOG"/>
    <property type="match status" value="1"/>
</dbReference>
<feature type="repeat" description="TPR" evidence="1">
    <location>
        <begin position="166"/>
        <end position="199"/>
    </location>
</feature>
<dbReference type="PROSITE" id="PS50293">
    <property type="entry name" value="TPR_REGION"/>
    <property type="match status" value="2"/>
</dbReference>
<dbReference type="InterPro" id="IPR011990">
    <property type="entry name" value="TPR-like_helical_dom_sf"/>
</dbReference>
<feature type="repeat" description="TPR" evidence="1">
    <location>
        <begin position="271"/>
        <end position="304"/>
    </location>
</feature>
<sequence length="500" mass="56643">MKLLKITDFVLIALVLCLIGCATTSQAGKPKAEDLLKQGITADDQGDFDQAIDLYRQAIQRKFKLKEAHYRLGQIYVERKMFDEAIAEFKTARDLKYPQAVTELAVTYHKAGKLDEAEALIKELLVKKPNDVDLKYRLGKVYLDKGQLNEAGEVFRQVLQMDPNNASAHNGLANLYFRQRNYNQAMAEYLLAIKLNPDFTDVNLDLGSAYFQSGKYAEASRYFKKYTELSPKDAAGHYMLAKAYQMQKDTALIQPAIIEAQKVTKMDPENDGVWYLLGSLQYEVKNYIESARSFSKSLELSPGDPTRWYEAARVYIRAGSAYSANKDTANSKLMFDAAINAYQKRMELDPSKVEDTYYDMGNAYYYAGYYDEAIQWYLKRIEKNPATAFGALMNMGYSYSLKGQASKASKAEVRVIYEKAINAFLQARALKMGNNTKPVKEAIPAMEALSQHYLYIFNKFNEKAFKNKASAEANAILKIDPANKIAKEVLAALKPKVEVW</sequence>
<name>A0A1F5REL0_9BACT</name>
<protein>
    <submittedName>
        <fullName evidence="3">Uncharacterized protein</fullName>
    </submittedName>
</protein>
<gene>
    <name evidence="3" type="ORF">A2024_12210</name>
</gene>
<dbReference type="EMBL" id="MFFM01000030">
    <property type="protein sequence ID" value="OGF12832.1"/>
    <property type="molecule type" value="Genomic_DNA"/>
</dbReference>
<reference evidence="3 4" key="1">
    <citation type="journal article" date="2016" name="Nat. Commun.">
        <title>Thousands of microbial genomes shed light on interconnected biogeochemical processes in an aquifer system.</title>
        <authorList>
            <person name="Anantharaman K."/>
            <person name="Brown C.T."/>
            <person name="Hug L.A."/>
            <person name="Sharon I."/>
            <person name="Castelle C.J."/>
            <person name="Probst A.J."/>
            <person name="Thomas B.C."/>
            <person name="Singh A."/>
            <person name="Wilkins M.J."/>
            <person name="Karaoz U."/>
            <person name="Brodie E.L."/>
            <person name="Williams K.H."/>
            <person name="Hubbard S.S."/>
            <person name="Banfield J.F."/>
        </authorList>
    </citation>
    <scope>NUCLEOTIDE SEQUENCE [LARGE SCALE GENOMIC DNA]</scope>
</reference>
<proteinExistence type="predicted"/>
<dbReference type="Pfam" id="PF13432">
    <property type="entry name" value="TPR_16"/>
    <property type="match status" value="1"/>
</dbReference>
<comment type="caution">
    <text evidence="3">The sequence shown here is derived from an EMBL/GenBank/DDBJ whole genome shotgun (WGS) entry which is preliminary data.</text>
</comment>
<dbReference type="InterPro" id="IPR019734">
    <property type="entry name" value="TPR_rpt"/>
</dbReference>
<feature type="chain" id="PRO_5009520724" evidence="2">
    <location>
        <begin position="28"/>
        <end position="500"/>
    </location>
</feature>
<evidence type="ECO:0000256" key="1">
    <source>
        <dbReference type="PROSITE-ProRule" id="PRU00339"/>
    </source>
</evidence>
<evidence type="ECO:0000256" key="2">
    <source>
        <dbReference type="SAM" id="SignalP"/>
    </source>
</evidence>
<dbReference type="SUPFAM" id="SSF81901">
    <property type="entry name" value="HCP-like"/>
    <property type="match status" value="1"/>
</dbReference>
<dbReference type="Gene3D" id="1.25.40.10">
    <property type="entry name" value="Tetratricopeptide repeat domain"/>
    <property type="match status" value="4"/>
</dbReference>
<dbReference type="PANTHER" id="PTHR12558">
    <property type="entry name" value="CELL DIVISION CYCLE 16,23,27"/>
    <property type="match status" value="1"/>
</dbReference>
<feature type="signal peptide" evidence="2">
    <location>
        <begin position="1"/>
        <end position="27"/>
    </location>
</feature>
<dbReference type="SUPFAM" id="SSF48452">
    <property type="entry name" value="TPR-like"/>
    <property type="match status" value="1"/>
</dbReference>
<keyword evidence="1" id="KW-0802">TPR repeat</keyword>
<dbReference type="Proteomes" id="UP000177230">
    <property type="component" value="Unassembled WGS sequence"/>
</dbReference>
<evidence type="ECO:0000313" key="3">
    <source>
        <dbReference type="EMBL" id="OGF12832.1"/>
    </source>
</evidence>
<evidence type="ECO:0000313" key="4">
    <source>
        <dbReference type="Proteomes" id="UP000177230"/>
    </source>
</evidence>
<dbReference type="Pfam" id="PF13181">
    <property type="entry name" value="TPR_8"/>
    <property type="match status" value="1"/>
</dbReference>
<dbReference type="AlphaFoldDB" id="A0A1F5REL0"/>
<feature type="repeat" description="TPR" evidence="1">
    <location>
        <begin position="354"/>
        <end position="387"/>
    </location>
</feature>
<dbReference type="PROSITE" id="PS50005">
    <property type="entry name" value="TPR"/>
    <property type="match status" value="6"/>
</dbReference>
<dbReference type="Pfam" id="PF13414">
    <property type="entry name" value="TPR_11"/>
    <property type="match status" value="2"/>
</dbReference>
<feature type="repeat" description="TPR" evidence="1">
    <location>
        <begin position="200"/>
        <end position="233"/>
    </location>
</feature>
<organism evidence="3 4">
    <name type="scientific">Candidatus Edwardsbacteria bacterium GWF2_54_11</name>
    <dbReference type="NCBI Taxonomy" id="1817851"/>
    <lineage>
        <taxon>Bacteria</taxon>
        <taxon>Candidatus Edwardsiibacteriota</taxon>
    </lineage>
</organism>
<feature type="repeat" description="TPR" evidence="1">
    <location>
        <begin position="66"/>
        <end position="99"/>
    </location>
</feature>
<dbReference type="SMART" id="SM00028">
    <property type="entry name" value="TPR"/>
    <property type="match status" value="10"/>
</dbReference>
<feature type="repeat" description="TPR" evidence="1">
    <location>
        <begin position="132"/>
        <end position="165"/>
    </location>
</feature>
<keyword evidence="2" id="KW-0732">Signal</keyword>
<accession>A0A1F5REL0</accession>